<evidence type="ECO:0000256" key="2">
    <source>
        <dbReference type="ARBA" id="ARBA00011022"/>
    </source>
</evidence>
<feature type="compositionally biased region" description="Basic residues" evidence="5">
    <location>
        <begin position="213"/>
        <end position="222"/>
    </location>
</feature>
<dbReference type="GO" id="GO:0000462">
    <property type="term" value="P:maturation of SSU-rRNA from tricistronic rRNA transcript (SSU-rRNA, 5.8S rRNA, LSU-rRNA)"/>
    <property type="evidence" value="ECO:0007669"/>
    <property type="project" value="InterPro"/>
</dbReference>
<comment type="subcellular location">
    <subcellularLocation>
        <location evidence="1">Nucleus</location>
        <location evidence="1">Nucleolus</location>
    </subcellularLocation>
</comment>
<keyword evidence="7" id="KW-1185">Reference proteome</keyword>
<evidence type="ECO:0000313" key="6">
    <source>
        <dbReference type="EMBL" id="ROV96562.1"/>
    </source>
</evidence>
<accession>A0A423VZX9</accession>
<reference evidence="6 7" key="1">
    <citation type="submission" date="2015-09" db="EMBL/GenBank/DDBJ databases">
        <title>Host preference determinants of Valsa canker pathogens revealed by comparative genomics.</title>
        <authorList>
            <person name="Yin Z."/>
            <person name="Huang L."/>
        </authorList>
    </citation>
    <scope>NUCLEOTIDE SEQUENCE [LARGE SCALE GENOMIC DNA]</scope>
    <source>
        <strain evidence="6 7">03-1</strain>
    </source>
</reference>
<protein>
    <recommendedName>
        <fullName evidence="3">Ribosome biogenesis protein SLX9</fullName>
    </recommendedName>
</protein>
<keyword evidence="4" id="KW-0539">Nucleus</keyword>
<feature type="compositionally biased region" description="Basic and acidic residues" evidence="5">
    <location>
        <begin position="1"/>
        <end position="19"/>
    </location>
</feature>
<feature type="region of interest" description="Disordered" evidence="5">
    <location>
        <begin position="1"/>
        <end position="29"/>
    </location>
</feature>
<evidence type="ECO:0000256" key="5">
    <source>
        <dbReference type="SAM" id="MobiDB-lite"/>
    </source>
</evidence>
<comment type="similarity">
    <text evidence="2">Belongs to the SLX9 family.</text>
</comment>
<gene>
    <name evidence="6" type="ORF">VMCG_07807</name>
</gene>
<dbReference type="GO" id="GO:0030686">
    <property type="term" value="C:90S preribosome"/>
    <property type="evidence" value="ECO:0007669"/>
    <property type="project" value="InterPro"/>
</dbReference>
<proteinExistence type="inferred from homology"/>
<feature type="region of interest" description="Disordered" evidence="5">
    <location>
        <begin position="196"/>
        <end position="222"/>
    </location>
</feature>
<evidence type="ECO:0000256" key="1">
    <source>
        <dbReference type="ARBA" id="ARBA00004604"/>
    </source>
</evidence>
<evidence type="ECO:0000313" key="7">
    <source>
        <dbReference type="Proteomes" id="UP000283895"/>
    </source>
</evidence>
<dbReference type="EMBL" id="LKEA01000032">
    <property type="protein sequence ID" value="ROV96562.1"/>
    <property type="molecule type" value="Genomic_DNA"/>
</dbReference>
<comment type="caution">
    <text evidence="6">The sequence shown here is derived from an EMBL/GenBank/DDBJ whole genome shotgun (WGS) entry which is preliminary data.</text>
</comment>
<dbReference type="GO" id="GO:0030688">
    <property type="term" value="C:preribosome, small subunit precursor"/>
    <property type="evidence" value="ECO:0007669"/>
    <property type="project" value="InterPro"/>
</dbReference>
<evidence type="ECO:0000256" key="3">
    <source>
        <dbReference type="ARBA" id="ARBA00021321"/>
    </source>
</evidence>
<dbReference type="OrthoDB" id="5429132at2759"/>
<dbReference type="GO" id="GO:0005730">
    <property type="term" value="C:nucleolus"/>
    <property type="evidence" value="ECO:0007669"/>
    <property type="project" value="UniProtKB-SubCell"/>
</dbReference>
<name>A0A423VZX9_9PEZI</name>
<dbReference type="Proteomes" id="UP000283895">
    <property type="component" value="Unassembled WGS sequence"/>
</dbReference>
<dbReference type="AlphaFoldDB" id="A0A423VZX9"/>
<dbReference type="InterPro" id="IPR028160">
    <property type="entry name" value="Slx9-like"/>
</dbReference>
<evidence type="ECO:0000256" key="4">
    <source>
        <dbReference type="ARBA" id="ARBA00023242"/>
    </source>
</evidence>
<organism evidence="6 7">
    <name type="scientific">Cytospora schulzeri</name>
    <dbReference type="NCBI Taxonomy" id="448051"/>
    <lineage>
        <taxon>Eukaryota</taxon>
        <taxon>Fungi</taxon>
        <taxon>Dikarya</taxon>
        <taxon>Ascomycota</taxon>
        <taxon>Pezizomycotina</taxon>
        <taxon>Sordariomycetes</taxon>
        <taxon>Sordariomycetidae</taxon>
        <taxon>Diaporthales</taxon>
        <taxon>Cytosporaceae</taxon>
        <taxon>Cytospora</taxon>
    </lineage>
</organism>
<dbReference type="Pfam" id="PF15341">
    <property type="entry name" value="SLX9"/>
    <property type="match status" value="1"/>
</dbReference>
<sequence>MQTRRDDLDGLQRLQDTHQTDNGPQNPALTAAHDTLWRRRLWEDAPVAGRCLWGGGGGGGRHDTLWCGRAVEHDELAVCPEGGSRDEGFLEEDADVGDEVPRGGVVGAVEDEIVLGHDLLGVLGFRRLDNIPVHDAQSAYSSAGDAPTAPSKRKPLRLKAAERLANPLAPRKVHRPEAAVDDSFIQSKRDKQLIKHSSFVSKITKAPTPTSKKNQKRREKKKLQTNLESLADALPELTAEEIATGEAEVSGKIRHKSLRSKPGALRRKERVVKGEMERFSMSLAQLSSVQEVPVVPAAAGAGAGAERMMEDGGADENKAPVQSTANRFAALRGFIAATMDQNPAFASQHRAIGGNGVKGA</sequence>